<reference evidence="9 10" key="1">
    <citation type="journal article" date="2018" name="Mol. Biol. Evol.">
        <title>Broad Genomic Sampling Reveals a Smut Pathogenic Ancestry of the Fungal Clade Ustilaginomycotina.</title>
        <authorList>
            <person name="Kijpornyongpan T."/>
            <person name="Mondo S.J."/>
            <person name="Barry K."/>
            <person name="Sandor L."/>
            <person name="Lee J."/>
            <person name="Lipzen A."/>
            <person name="Pangilinan J."/>
            <person name="LaButti K."/>
            <person name="Hainaut M."/>
            <person name="Henrissat B."/>
            <person name="Grigoriev I.V."/>
            <person name="Spatafora J.W."/>
            <person name="Aime M.C."/>
        </authorList>
    </citation>
    <scope>NUCLEOTIDE SEQUENCE [LARGE SCALE GENOMIC DNA]</scope>
    <source>
        <strain evidence="9 10">MCA 3882</strain>
    </source>
</reference>
<dbReference type="InParanoid" id="A0A316VHA5"/>
<dbReference type="RefSeq" id="XP_025356015.1">
    <property type="nucleotide sequence ID" value="XM_025501746.1"/>
</dbReference>
<dbReference type="GO" id="GO:0046872">
    <property type="term" value="F:metal ion binding"/>
    <property type="evidence" value="ECO:0007669"/>
    <property type="project" value="UniProtKB-KW"/>
</dbReference>
<dbReference type="EC" id="3.5.1.19" evidence="6"/>
<dbReference type="Pfam" id="PF00857">
    <property type="entry name" value="Isochorismatase"/>
    <property type="match status" value="1"/>
</dbReference>
<evidence type="ECO:0000313" key="9">
    <source>
        <dbReference type="EMBL" id="PWN35713.1"/>
    </source>
</evidence>
<dbReference type="FunCoup" id="A0A316VHA5">
    <property type="interactions" value="44"/>
</dbReference>
<organism evidence="9 10">
    <name type="scientific">Meira miltonrushii</name>
    <dbReference type="NCBI Taxonomy" id="1280837"/>
    <lineage>
        <taxon>Eukaryota</taxon>
        <taxon>Fungi</taxon>
        <taxon>Dikarya</taxon>
        <taxon>Basidiomycota</taxon>
        <taxon>Ustilaginomycotina</taxon>
        <taxon>Exobasidiomycetes</taxon>
        <taxon>Exobasidiales</taxon>
        <taxon>Brachybasidiaceae</taxon>
        <taxon>Meira</taxon>
    </lineage>
</organism>
<evidence type="ECO:0000313" key="10">
    <source>
        <dbReference type="Proteomes" id="UP000245771"/>
    </source>
</evidence>
<dbReference type="GO" id="GO:0008936">
    <property type="term" value="F:nicotinamidase activity"/>
    <property type="evidence" value="ECO:0007669"/>
    <property type="project" value="UniProtKB-EC"/>
</dbReference>
<comment type="similarity">
    <text evidence="1">Belongs to the isochorismatase family.</text>
</comment>
<evidence type="ECO:0000256" key="7">
    <source>
        <dbReference type="ARBA" id="ARBA00043224"/>
    </source>
</evidence>
<keyword evidence="2" id="KW-0662">Pyridine nucleotide biosynthesis</keyword>
<dbReference type="InterPro" id="IPR000868">
    <property type="entry name" value="Isochorismatase-like_dom"/>
</dbReference>
<proteinExistence type="inferred from homology"/>
<keyword evidence="3" id="KW-0479">Metal-binding</keyword>
<evidence type="ECO:0000259" key="8">
    <source>
        <dbReference type="Pfam" id="PF00857"/>
    </source>
</evidence>
<sequence>MQNGTNESSGVALLLVDIQHDFISGSLAVPDAERILPVVKNLIESYPFDMIIASQDFHPKEHISFASSHPDGPGTFKEHKVPHPAKTGEKVDQMMWPDHCIQGTKGAEFHPIVEDAINAKRKQGIPVHIIQKGTDKHVDGYSAFADNQYLGFTQLSKILHSHKCKNKAGGPIETIVVVGLATDYCVLSSAIDARKFHFRTIIVGDAVRGVAKETTESAIKEMQGWGIEYVQTTEDLHALLVPK</sequence>
<keyword evidence="10" id="KW-1185">Reference proteome</keyword>
<keyword evidence="4 9" id="KW-0378">Hydrolase</keyword>
<dbReference type="OrthoDB" id="1739143at2759"/>
<evidence type="ECO:0000256" key="3">
    <source>
        <dbReference type="ARBA" id="ARBA00022723"/>
    </source>
</evidence>
<accession>A0A316VHA5</accession>
<dbReference type="PANTHER" id="PTHR11080:SF2">
    <property type="entry name" value="LD05707P"/>
    <property type="match status" value="1"/>
</dbReference>
<comment type="pathway">
    <text evidence="5">Cofactor biosynthesis; nicotinate biosynthesis; nicotinate from nicotinamide: step 1/1.</text>
</comment>
<dbReference type="Proteomes" id="UP000245771">
    <property type="component" value="Unassembled WGS sequence"/>
</dbReference>
<dbReference type="STRING" id="1280837.A0A316VHA5"/>
<dbReference type="AlphaFoldDB" id="A0A316VHA5"/>
<dbReference type="SUPFAM" id="SSF52499">
    <property type="entry name" value="Isochorismatase-like hydrolases"/>
    <property type="match status" value="1"/>
</dbReference>
<dbReference type="GO" id="GO:0019363">
    <property type="term" value="P:pyridine nucleotide biosynthetic process"/>
    <property type="evidence" value="ECO:0007669"/>
    <property type="project" value="UniProtKB-KW"/>
</dbReference>
<evidence type="ECO:0000256" key="4">
    <source>
        <dbReference type="ARBA" id="ARBA00022801"/>
    </source>
</evidence>
<dbReference type="InterPro" id="IPR052347">
    <property type="entry name" value="Isochorismatase_Nicotinamidase"/>
</dbReference>
<name>A0A316VHA5_9BASI</name>
<evidence type="ECO:0000256" key="5">
    <source>
        <dbReference type="ARBA" id="ARBA00037900"/>
    </source>
</evidence>
<evidence type="ECO:0000256" key="2">
    <source>
        <dbReference type="ARBA" id="ARBA00022642"/>
    </source>
</evidence>
<evidence type="ECO:0000256" key="6">
    <source>
        <dbReference type="ARBA" id="ARBA00039017"/>
    </source>
</evidence>
<dbReference type="GeneID" id="37023527"/>
<feature type="domain" description="Isochorismatase-like" evidence="8">
    <location>
        <begin position="12"/>
        <end position="234"/>
    </location>
</feature>
<dbReference type="Gene3D" id="3.40.50.850">
    <property type="entry name" value="Isochorismatase-like"/>
    <property type="match status" value="1"/>
</dbReference>
<dbReference type="PANTHER" id="PTHR11080">
    <property type="entry name" value="PYRAZINAMIDASE/NICOTINAMIDASE"/>
    <property type="match status" value="1"/>
</dbReference>
<dbReference type="InterPro" id="IPR036380">
    <property type="entry name" value="Isochorismatase-like_sf"/>
</dbReference>
<evidence type="ECO:0000256" key="1">
    <source>
        <dbReference type="ARBA" id="ARBA00006336"/>
    </source>
</evidence>
<gene>
    <name evidence="9" type="ORF">FA14DRAFT_189654</name>
</gene>
<dbReference type="EMBL" id="KZ819603">
    <property type="protein sequence ID" value="PWN35713.1"/>
    <property type="molecule type" value="Genomic_DNA"/>
</dbReference>
<protein>
    <recommendedName>
        <fullName evidence="6">nicotinamidase</fullName>
        <ecNumber evidence="6">3.5.1.19</ecNumber>
    </recommendedName>
    <alternativeName>
        <fullName evidence="7">Nicotinamide deamidase</fullName>
    </alternativeName>
</protein>